<accession>A0A483KA37</accession>
<name>A0A483KA37_9ENTR</name>
<dbReference type="AlphaFoldDB" id="A0A483KA37"/>
<organism evidence="1">
    <name type="scientific">Klebsiella quasipneumoniae</name>
    <dbReference type="NCBI Taxonomy" id="1463165"/>
    <lineage>
        <taxon>Bacteria</taxon>
        <taxon>Pseudomonadati</taxon>
        <taxon>Pseudomonadota</taxon>
        <taxon>Gammaproteobacteria</taxon>
        <taxon>Enterobacterales</taxon>
        <taxon>Enterobacteriaceae</taxon>
        <taxon>Klebsiella/Raoultella group</taxon>
        <taxon>Klebsiella</taxon>
        <taxon>Klebsiella pneumoniae complex</taxon>
    </lineage>
</organism>
<dbReference type="RefSeq" id="WP_132135649.1">
    <property type="nucleotide sequence ID" value="NZ_BQTX01000010.1"/>
</dbReference>
<proteinExistence type="predicted"/>
<dbReference type="EMBL" id="SDCO01000012">
    <property type="protein sequence ID" value="TCX59657.1"/>
    <property type="molecule type" value="Genomic_DNA"/>
</dbReference>
<dbReference type="Pfam" id="PF08795">
    <property type="entry name" value="DUF1796"/>
    <property type="match status" value="1"/>
</dbReference>
<dbReference type="InterPro" id="IPR014903">
    <property type="entry name" value="DUF1796"/>
</dbReference>
<protein>
    <recommendedName>
        <fullName evidence="2">DUF4214 domain-containing protein</fullName>
    </recommendedName>
</protein>
<reference evidence="1" key="1">
    <citation type="submission" date="2019-01" db="EMBL/GenBank/DDBJ databases">
        <authorList>
            <person name="Lista F."/>
            <person name="Anselmo A."/>
        </authorList>
    </citation>
    <scope>NUCLEOTIDE SEQUENCE</scope>
    <source>
        <strain evidence="1">8S</strain>
    </source>
</reference>
<evidence type="ECO:0008006" key="2">
    <source>
        <dbReference type="Google" id="ProtNLM"/>
    </source>
</evidence>
<sequence>MADDIQKKYLKILLIKSTYKTLLGRPADPDGLKNYYHAISDKSLAESAQLLNASLINSDEFKGLTPSRMAFENVCIPPHPVSGIETQGRWAVKHIVSLGSHCLTSWTLKKFNLKKTSLPFDWIFSCPAMVIDCLRDDFQTFLDKNEYSSLNRQSKEPGAHHNKYKEKYNLNDIFTHRDPTTPADYAYYLRAVKRFRNILKSADGKLFVICCREEIDLAKALPALVAELAQHTTNFYLLAFSLRKPSHLQLERIASGENYSLYRFTPESEERFTGKFPSLTDEMVFISKVLSFNLEL</sequence>
<gene>
    <name evidence="1" type="ORF">ETE84_19105</name>
</gene>
<comment type="caution">
    <text evidence="1">The sequence shown here is derived from an EMBL/GenBank/DDBJ whole genome shotgun (WGS) entry which is preliminary data.</text>
</comment>
<evidence type="ECO:0000313" key="1">
    <source>
        <dbReference type="EMBL" id="TCX59657.1"/>
    </source>
</evidence>